<reference evidence="1 2" key="1">
    <citation type="journal article" date="2019" name="Int. J. Syst. Evol. Microbiol.">
        <title>Anaerobacillus alkaliphilus sp. nov., a novel alkaliphilic and moderately halophilic bacterium.</title>
        <authorList>
            <person name="Borsodi A.K."/>
            <person name="Aszalos J.M."/>
            <person name="Bihari P."/>
            <person name="Nagy I."/>
            <person name="Schumann P."/>
            <person name="Sproer C."/>
            <person name="Kovacs A.L."/>
            <person name="Boka K."/>
            <person name="Dobosy P."/>
            <person name="Ovari M."/>
            <person name="Szili-Kovacs T."/>
            <person name="Toth E."/>
        </authorList>
    </citation>
    <scope>NUCLEOTIDE SEQUENCE [LARGE SCALE GENOMIC DNA]</scope>
    <source>
        <strain evidence="1 2">B16-10</strain>
    </source>
</reference>
<evidence type="ECO:0008006" key="3">
    <source>
        <dbReference type="Google" id="ProtNLM"/>
    </source>
</evidence>
<gene>
    <name evidence="1" type="ORF">DS745_10525</name>
</gene>
<dbReference type="OrthoDB" id="2380109at2"/>
<dbReference type="InterPro" id="IPR026988">
    <property type="entry name" value="YaaC-like"/>
</dbReference>
<evidence type="ECO:0000313" key="2">
    <source>
        <dbReference type="Proteomes" id="UP000290649"/>
    </source>
</evidence>
<dbReference type="AlphaFoldDB" id="A0A4Q0VT09"/>
<name>A0A4Q0VT09_9BACI</name>
<dbReference type="RefSeq" id="WP_129078243.1">
    <property type="nucleotide sequence ID" value="NZ_QOUX01000034.1"/>
</dbReference>
<evidence type="ECO:0000313" key="1">
    <source>
        <dbReference type="EMBL" id="RXJ01097.1"/>
    </source>
</evidence>
<sequence length="314" mass="37137">MYTHDPWKYFRTFYSADHTQRFLSKKYSDLSDGEKLSFQNSYTLIYYLEHAKKYYDQSISAPYELQPVLLFYGMVQLMKAAILTVDPNYPETTQVLAHGASTRKRKKVQYEFLSDEVKIQKNGLITHFSGKIFGLSGLEGEKFKMGNLLKRIPELHPSFLHLYDEKVAYPLNISSGQEYSLTNTILDDLNISSEAFTNYLEEHTKLKVLNSREEESKLFLELNRQLKPLTCSPLQFDLTKKQYYLPRKRDGFFFLPELLVHYLILYNLSMICRYETDWWGELFHNYPSNDLPFITEFLEVTKQKVPYYVSLIIR</sequence>
<protein>
    <recommendedName>
        <fullName evidence="3">YaaC family protein</fullName>
    </recommendedName>
</protein>
<accession>A0A4Q0VT09</accession>
<proteinExistence type="predicted"/>
<dbReference type="Proteomes" id="UP000290649">
    <property type="component" value="Unassembled WGS sequence"/>
</dbReference>
<dbReference type="Pfam" id="PF14175">
    <property type="entry name" value="YaaC"/>
    <property type="match status" value="1"/>
</dbReference>
<organism evidence="1 2">
    <name type="scientific">Anaerobacillus alkaliphilus</name>
    <dbReference type="NCBI Taxonomy" id="1548597"/>
    <lineage>
        <taxon>Bacteria</taxon>
        <taxon>Bacillati</taxon>
        <taxon>Bacillota</taxon>
        <taxon>Bacilli</taxon>
        <taxon>Bacillales</taxon>
        <taxon>Bacillaceae</taxon>
        <taxon>Anaerobacillus</taxon>
    </lineage>
</organism>
<dbReference type="EMBL" id="QOUX01000034">
    <property type="protein sequence ID" value="RXJ01097.1"/>
    <property type="molecule type" value="Genomic_DNA"/>
</dbReference>
<comment type="caution">
    <text evidence="1">The sequence shown here is derived from an EMBL/GenBank/DDBJ whole genome shotgun (WGS) entry which is preliminary data.</text>
</comment>
<keyword evidence="2" id="KW-1185">Reference proteome</keyword>